<dbReference type="RefSeq" id="YP_009507460.1">
    <property type="nucleotide sequence ID" value="NC_038553.1"/>
</dbReference>
<name>A0A1C9C537_HAV01</name>
<protein>
    <submittedName>
        <fullName evidence="1">Uncharacterized protein</fullName>
    </submittedName>
</protein>
<dbReference type="EMBL" id="KX008963">
    <property type="protein sequence ID" value="AOM63394.1"/>
    <property type="molecule type" value="Genomic_DNA"/>
</dbReference>
<dbReference type="GeneID" id="37618444"/>
<keyword evidence="2" id="KW-1185">Reference proteome</keyword>
<reference evidence="1 2" key="1">
    <citation type="submission" date="2016-03" db="EMBL/GenBank/DDBJ databases">
        <title>Genome sequences of a Phycodnavirus, Heterosigma akashiwo virus strain 53.</title>
        <authorList>
            <person name="Ueki S."/>
            <person name="Ogura Y."/>
            <person name="Hayashi T."/>
        </authorList>
    </citation>
    <scope>NUCLEOTIDE SEQUENCE [LARGE SCALE GENOMIC DNA]</scope>
    <source>
        <strain evidence="1">HaV53</strain>
    </source>
</reference>
<accession>A0A1C9C537</accession>
<gene>
    <name evidence="1" type="primary">HaV53_ORF63</name>
</gene>
<organismHost>
    <name type="scientific">Heterosigma akashiwo</name>
    <name type="common">Chromophytic alga</name>
    <name type="synonym">Heterosigma carterae</name>
    <dbReference type="NCBI Taxonomy" id="2829"/>
</organismHost>
<organism evidence="1 2">
    <name type="scientific">Heterosigma akashiwo virus 01</name>
    <name type="common">HaV01</name>
    <dbReference type="NCBI Taxonomy" id="97195"/>
    <lineage>
        <taxon>Viruses</taxon>
        <taxon>Varidnaviria</taxon>
        <taxon>Bamfordvirae</taxon>
        <taxon>Nucleocytoviricota</taxon>
        <taxon>Megaviricetes</taxon>
        <taxon>Algavirales</taxon>
        <taxon>Phycodnaviridae</taxon>
        <taxon>Raphidovirus</taxon>
        <taxon>Raphidovirus japonicum</taxon>
    </lineage>
</organism>
<dbReference type="KEGG" id="vg:37618444"/>
<evidence type="ECO:0000313" key="2">
    <source>
        <dbReference type="Proteomes" id="UP000232488"/>
    </source>
</evidence>
<proteinExistence type="predicted"/>
<evidence type="ECO:0000313" key="1">
    <source>
        <dbReference type="EMBL" id="AOM63394.1"/>
    </source>
</evidence>
<dbReference type="Proteomes" id="UP000232488">
    <property type="component" value="Segment"/>
</dbReference>
<sequence length="136" mass="16104">MKTNAEQYYISSLNEYSSENVLLSVSLMRHAAMLCPEKYSTHLNSLCIFTMFTDRTIKPNIDYIKYRLRLKDCMDELQGIERTVYNKVSIMRNTGRFSKDVTKQYCFLMHNPLDIINEEYVQLSNIKIKCNINYTE</sequence>